<organism evidence="1 2">
    <name type="scientific">Filimonas effusa</name>
    <dbReference type="NCBI Taxonomy" id="2508721"/>
    <lineage>
        <taxon>Bacteria</taxon>
        <taxon>Pseudomonadati</taxon>
        <taxon>Bacteroidota</taxon>
        <taxon>Chitinophagia</taxon>
        <taxon>Chitinophagales</taxon>
        <taxon>Chitinophagaceae</taxon>
        <taxon>Filimonas</taxon>
    </lineage>
</organism>
<reference evidence="1 2" key="1">
    <citation type="submission" date="2019-01" db="EMBL/GenBank/DDBJ databases">
        <title>Filimonas sp. strain TTM-71.</title>
        <authorList>
            <person name="Chen W.-M."/>
        </authorList>
    </citation>
    <scope>NUCLEOTIDE SEQUENCE [LARGE SCALE GENOMIC DNA]</scope>
    <source>
        <strain evidence="1 2">TTM-71</strain>
    </source>
</reference>
<evidence type="ECO:0000313" key="2">
    <source>
        <dbReference type="Proteomes" id="UP000290545"/>
    </source>
</evidence>
<keyword evidence="1" id="KW-0378">Hydrolase</keyword>
<gene>
    <name evidence="1" type="ORF">ESB13_10815</name>
</gene>
<dbReference type="InterPro" id="IPR008969">
    <property type="entry name" value="CarboxyPept-like_regulatory"/>
</dbReference>
<dbReference type="EMBL" id="SDHZ01000001">
    <property type="protein sequence ID" value="RXK87244.1"/>
    <property type="molecule type" value="Genomic_DNA"/>
</dbReference>
<dbReference type="RefSeq" id="WP_129002994.1">
    <property type="nucleotide sequence ID" value="NZ_SDHZ01000001.1"/>
</dbReference>
<keyword evidence="1" id="KW-0645">Protease</keyword>
<keyword evidence="2" id="KW-1185">Reference proteome</keyword>
<proteinExistence type="predicted"/>
<dbReference type="GO" id="GO:0004180">
    <property type="term" value="F:carboxypeptidase activity"/>
    <property type="evidence" value="ECO:0007669"/>
    <property type="project" value="UniProtKB-KW"/>
</dbReference>
<protein>
    <submittedName>
        <fullName evidence="1">Carboxypeptidase regulatory-like domain-containing protein</fullName>
    </submittedName>
</protein>
<comment type="caution">
    <text evidence="1">The sequence shown here is derived from an EMBL/GenBank/DDBJ whole genome shotgun (WGS) entry which is preliminary data.</text>
</comment>
<dbReference type="OrthoDB" id="1453181at2"/>
<dbReference type="AlphaFoldDB" id="A0A4Q1DCJ5"/>
<dbReference type="SUPFAM" id="SSF49464">
    <property type="entry name" value="Carboxypeptidase regulatory domain-like"/>
    <property type="match status" value="1"/>
</dbReference>
<keyword evidence="1" id="KW-0121">Carboxypeptidase</keyword>
<dbReference type="Gene3D" id="2.60.40.1120">
    <property type="entry name" value="Carboxypeptidase-like, regulatory domain"/>
    <property type="match status" value="1"/>
</dbReference>
<dbReference type="Proteomes" id="UP000290545">
    <property type="component" value="Unassembled WGS sequence"/>
</dbReference>
<sequence>MAKCLRMIAAHACSRHTSCLIHQNKMVVVPLLLLISLLLVSSLRAQQTTPVSRTLNLQLPNGKQHCVPCVILSETTKGACVVEGRVVNDLQQPVTSASVLVQELRKTARTDSLGYFCFRSDIPTDTLHITAHAGGYIGHEMIFVPKRQREIIVYLQREPLDRLPDVTVGGYYGGIIICRRPMFLIESPCLVNVNEPLTGKLPEIHFTPIVSVDHSDLRCIVY</sequence>
<accession>A0A4Q1DCJ5</accession>
<evidence type="ECO:0000313" key="1">
    <source>
        <dbReference type="EMBL" id="RXK87244.1"/>
    </source>
</evidence>
<name>A0A4Q1DCJ5_9BACT</name>